<protein>
    <submittedName>
        <fullName evidence="2">Mitochondrial fission protein</fullName>
    </submittedName>
</protein>
<dbReference type="Pfam" id="PF14853">
    <property type="entry name" value="Fis1_TPR_C"/>
    <property type="match status" value="1"/>
</dbReference>
<dbReference type="SUPFAM" id="SSF48452">
    <property type="entry name" value="TPR-like"/>
    <property type="match status" value="1"/>
</dbReference>
<dbReference type="Proteomes" id="UP000078348">
    <property type="component" value="Unassembled WGS sequence"/>
</dbReference>
<dbReference type="Gene3D" id="1.25.40.10">
    <property type="entry name" value="Tetratricopeptide repeat domain"/>
    <property type="match status" value="1"/>
</dbReference>
<dbReference type="InterPro" id="IPR016543">
    <property type="entry name" value="Fis1"/>
</dbReference>
<reference evidence="2 3" key="1">
    <citation type="submission" date="2016-05" db="EMBL/GenBank/DDBJ databases">
        <title>Nuclear genome of Blastocystis sp. subtype 1 NandII.</title>
        <authorList>
            <person name="Gentekaki E."/>
            <person name="Curtis B."/>
            <person name="Stairs C."/>
            <person name="Eme L."/>
            <person name="Herman E."/>
            <person name="Klimes V."/>
            <person name="Arias M.C."/>
            <person name="Elias M."/>
            <person name="Hilliou F."/>
            <person name="Klute M."/>
            <person name="Malik S.-B."/>
            <person name="Pightling A."/>
            <person name="Rachubinski R."/>
            <person name="Salas D."/>
            <person name="Schlacht A."/>
            <person name="Suga H."/>
            <person name="Archibald J."/>
            <person name="Ball S.G."/>
            <person name="Clark G."/>
            <person name="Dacks J."/>
            <person name="Van Der Giezen M."/>
            <person name="Tsaousis A."/>
            <person name="Roger A."/>
        </authorList>
    </citation>
    <scope>NUCLEOTIDE SEQUENCE [LARGE SCALE GENOMIC DNA]</scope>
    <source>
        <strain evidence="3">ATCC 50177 / NandII</strain>
    </source>
</reference>
<keyword evidence="1" id="KW-0812">Transmembrane</keyword>
<evidence type="ECO:0000256" key="1">
    <source>
        <dbReference type="SAM" id="Phobius"/>
    </source>
</evidence>
<dbReference type="GO" id="GO:0005741">
    <property type="term" value="C:mitochondrial outer membrane"/>
    <property type="evidence" value="ECO:0007669"/>
    <property type="project" value="TreeGrafter"/>
</dbReference>
<dbReference type="SMART" id="SM00028">
    <property type="entry name" value="TPR"/>
    <property type="match status" value="1"/>
</dbReference>
<keyword evidence="1" id="KW-0472">Membrane</keyword>
<name>A0A196SBS0_BLAHN</name>
<dbReference type="STRING" id="478820.A0A196SBS0"/>
<dbReference type="GO" id="GO:0005778">
    <property type="term" value="C:peroxisomal membrane"/>
    <property type="evidence" value="ECO:0007669"/>
    <property type="project" value="TreeGrafter"/>
</dbReference>
<keyword evidence="1" id="KW-1133">Transmembrane helix</keyword>
<sequence length="150" mass="17163">MFDSEGTNVYNEAEILAEIRRAKEEYLRDIENDIPSPKAAFNYACALVRSREKYELEKSVEIFETLIDDGFQTHKCIYNIAYAYYKLGKLRQSRLFCERLLKLDPLNQQAQDLHQQLDAVVQQKGLLGLGITTLLVAGAGIVLYKTLGRK</sequence>
<accession>A0A196SBS0</accession>
<dbReference type="InterPro" id="IPR011990">
    <property type="entry name" value="TPR-like_helical_dom_sf"/>
</dbReference>
<organism evidence="2 3">
    <name type="scientific">Blastocystis sp. subtype 1 (strain ATCC 50177 / NandII)</name>
    <dbReference type="NCBI Taxonomy" id="478820"/>
    <lineage>
        <taxon>Eukaryota</taxon>
        <taxon>Sar</taxon>
        <taxon>Stramenopiles</taxon>
        <taxon>Bigyra</taxon>
        <taxon>Opalozoa</taxon>
        <taxon>Opalinata</taxon>
        <taxon>Blastocystidae</taxon>
        <taxon>Blastocystis</taxon>
    </lineage>
</organism>
<dbReference type="InterPro" id="IPR028061">
    <property type="entry name" value="Fis1_TPR_C"/>
</dbReference>
<gene>
    <name evidence="2" type="ORF">AV274_4844</name>
</gene>
<dbReference type="GO" id="GO:0016559">
    <property type="term" value="P:peroxisome fission"/>
    <property type="evidence" value="ECO:0007669"/>
    <property type="project" value="TreeGrafter"/>
</dbReference>
<dbReference type="PANTHER" id="PTHR13247:SF0">
    <property type="entry name" value="MITOCHONDRIAL FISSION 1 PROTEIN"/>
    <property type="match status" value="1"/>
</dbReference>
<dbReference type="PANTHER" id="PTHR13247">
    <property type="entry name" value="TETRATRICOPEPTIDE REPEAT PROTEIN 11 TPR REPEAT PROTEIN 11"/>
    <property type="match status" value="1"/>
</dbReference>
<feature type="transmembrane region" description="Helical" evidence="1">
    <location>
        <begin position="125"/>
        <end position="144"/>
    </location>
</feature>
<evidence type="ECO:0000313" key="3">
    <source>
        <dbReference type="Proteomes" id="UP000078348"/>
    </source>
</evidence>
<dbReference type="GO" id="GO:0000266">
    <property type="term" value="P:mitochondrial fission"/>
    <property type="evidence" value="ECO:0007669"/>
    <property type="project" value="InterPro"/>
</dbReference>
<dbReference type="EMBL" id="LXWW01000390">
    <property type="protein sequence ID" value="OAO13454.1"/>
    <property type="molecule type" value="Genomic_DNA"/>
</dbReference>
<dbReference type="GO" id="GO:0000422">
    <property type="term" value="P:autophagy of mitochondrion"/>
    <property type="evidence" value="ECO:0007669"/>
    <property type="project" value="TreeGrafter"/>
</dbReference>
<evidence type="ECO:0000313" key="2">
    <source>
        <dbReference type="EMBL" id="OAO13454.1"/>
    </source>
</evidence>
<dbReference type="InterPro" id="IPR019734">
    <property type="entry name" value="TPR_rpt"/>
</dbReference>
<comment type="caution">
    <text evidence="2">The sequence shown here is derived from an EMBL/GenBank/DDBJ whole genome shotgun (WGS) entry which is preliminary data.</text>
</comment>
<dbReference type="InterPro" id="IPR033745">
    <property type="entry name" value="Fis1_cytosol"/>
</dbReference>
<keyword evidence="3" id="KW-1185">Reference proteome</keyword>
<dbReference type="CDD" id="cd12212">
    <property type="entry name" value="Fis1"/>
    <property type="match status" value="1"/>
</dbReference>
<proteinExistence type="predicted"/>
<dbReference type="OrthoDB" id="421154at2759"/>
<dbReference type="AlphaFoldDB" id="A0A196SBS0"/>